<dbReference type="SUPFAM" id="SSF55729">
    <property type="entry name" value="Acyl-CoA N-acyltransferases (Nat)"/>
    <property type="match status" value="1"/>
</dbReference>
<dbReference type="AlphaFoldDB" id="A0A5R9F718"/>
<comment type="caution">
    <text evidence="4">The sequence shown here is derived from an EMBL/GenBank/DDBJ whole genome shotgun (WGS) entry which is preliminary data.</text>
</comment>
<organism evidence="4 5">
    <name type="scientific">Exobacillus caeni</name>
    <dbReference type="NCBI Taxonomy" id="2574798"/>
    <lineage>
        <taxon>Bacteria</taxon>
        <taxon>Bacillati</taxon>
        <taxon>Bacillota</taxon>
        <taxon>Bacilli</taxon>
        <taxon>Bacillales</taxon>
        <taxon>Guptibacillaceae</taxon>
        <taxon>Exobacillus</taxon>
    </lineage>
</organism>
<evidence type="ECO:0000256" key="2">
    <source>
        <dbReference type="ARBA" id="ARBA00023315"/>
    </source>
</evidence>
<dbReference type="PANTHER" id="PTHR43877">
    <property type="entry name" value="AMINOALKYLPHOSPHONATE N-ACETYLTRANSFERASE-RELATED-RELATED"/>
    <property type="match status" value="1"/>
</dbReference>
<dbReference type="Pfam" id="PF00583">
    <property type="entry name" value="Acetyltransf_1"/>
    <property type="match status" value="1"/>
</dbReference>
<feature type="domain" description="N-acetyltransferase" evidence="3">
    <location>
        <begin position="1"/>
        <end position="164"/>
    </location>
</feature>
<keyword evidence="2" id="KW-0012">Acyltransferase</keyword>
<proteinExistence type="predicted"/>
<evidence type="ECO:0000256" key="1">
    <source>
        <dbReference type="ARBA" id="ARBA00022679"/>
    </source>
</evidence>
<keyword evidence="5" id="KW-1185">Reference proteome</keyword>
<protein>
    <submittedName>
        <fullName evidence="4">GNAT family N-acetyltransferase</fullName>
    </submittedName>
</protein>
<dbReference type="InterPro" id="IPR016181">
    <property type="entry name" value="Acyl_CoA_acyltransferase"/>
</dbReference>
<dbReference type="InterPro" id="IPR050832">
    <property type="entry name" value="Bact_Acetyltransf"/>
</dbReference>
<dbReference type="EMBL" id="SWLG01000004">
    <property type="protein sequence ID" value="TLS38309.1"/>
    <property type="molecule type" value="Genomic_DNA"/>
</dbReference>
<dbReference type="Proteomes" id="UP000308230">
    <property type="component" value="Unassembled WGS sequence"/>
</dbReference>
<dbReference type="Gene3D" id="3.40.630.30">
    <property type="match status" value="1"/>
</dbReference>
<gene>
    <name evidence="4" type="ORF">FCL54_07225</name>
</gene>
<dbReference type="InterPro" id="IPR000182">
    <property type="entry name" value="GNAT_dom"/>
</dbReference>
<sequence>MLIRKATSEDYPGIATVHINSWKTTYQGIVASAYLDNLDLEERKQRWQRILAGSHNVYLAESIAGKVVGFAALGDNRSKEYPYSAELHAIYILKDFQGSGIGRGLFDQAAAHFNSKKQESMIVWVLAENTPARSFYERLGGRVVGEKTLEIGGQPHVEAAYGWEKLSLAK</sequence>
<dbReference type="GO" id="GO:0016747">
    <property type="term" value="F:acyltransferase activity, transferring groups other than amino-acyl groups"/>
    <property type="evidence" value="ECO:0007669"/>
    <property type="project" value="InterPro"/>
</dbReference>
<name>A0A5R9F718_9BACL</name>
<dbReference type="RefSeq" id="WP_138124811.1">
    <property type="nucleotide sequence ID" value="NZ_SWLG01000004.1"/>
</dbReference>
<dbReference type="OrthoDB" id="5292888at2"/>
<evidence type="ECO:0000313" key="5">
    <source>
        <dbReference type="Proteomes" id="UP000308230"/>
    </source>
</evidence>
<dbReference type="PROSITE" id="PS51186">
    <property type="entry name" value="GNAT"/>
    <property type="match status" value="1"/>
</dbReference>
<accession>A0A5R9F718</accession>
<evidence type="ECO:0000259" key="3">
    <source>
        <dbReference type="PROSITE" id="PS51186"/>
    </source>
</evidence>
<dbReference type="CDD" id="cd04301">
    <property type="entry name" value="NAT_SF"/>
    <property type="match status" value="1"/>
</dbReference>
<reference evidence="4 5" key="1">
    <citation type="submission" date="2019-04" db="EMBL/GenBank/DDBJ databases">
        <title>Bacillus caeni sp. nov., a bacterium isolated from mangrove sediment.</title>
        <authorList>
            <person name="Huang H."/>
            <person name="Mo K."/>
            <person name="Hu Y."/>
        </authorList>
    </citation>
    <scope>NUCLEOTIDE SEQUENCE [LARGE SCALE GENOMIC DNA]</scope>
    <source>
        <strain evidence="4 5">HB172195</strain>
    </source>
</reference>
<keyword evidence="1 4" id="KW-0808">Transferase</keyword>
<evidence type="ECO:0000313" key="4">
    <source>
        <dbReference type="EMBL" id="TLS38309.1"/>
    </source>
</evidence>